<keyword evidence="7" id="KW-0998">Cell outer membrane</keyword>
<dbReference type="Proteomes" id="UP001200642">
    <property type="component" value="Unassembled WGS sequence"/>
</dbReference>
<comment type="subcellular location">
    <subcellularLocation>
        <location evidence="1">Cell outer membrane</location>
    </subcellularLocation>
</comment>
<evidence type="ECO:0000256" key="8">
    <source>
        <dbReference type="SAM" id="Coils"/>
    </source>
</evidence>
<dbReference type="SUPFAM" id="SSF56954">
    <property type="entry name" value="Outer membrane efflux proteins (OEP)"/>
    <property type="match status" value="1"/>
</dbReference>
<dbReference type="RefSeq" id="WP_317901597.1">
    <property type="nucleotide sequence ID" value="NZ_JAIRBC010000008.1"/>
</dbReference>
<evidence type="ECO:0000256" key="1">
    <source>
        <dbReference type="ARBA" id="ARBA00004442"/>
    </source>
</evidence>
<dbReference type="GO" id="GO:0009279">
    <property type="term" value="C:cell outer membrane"/>
    <property type="evidence" value="ECO:0007669"/>
    <property type="project" value="UniProtKB-SubCell"/>
</dbReference>
<comment type="similarity">
    <text evidence="2">Belongs to the outer membrane factor (OMF) (TC 1.B.17) family.</text>
</comment>
<reference evidence="9" key="1">
    <citation type="submission" date="2023-02" db="EMBL/GenBank/DDBJ databases">
        <title>Genome of Flavobacteriaceae gen. nov. sp. strain F89.</title>
        <authorList>
            <person name="Wang Y."/>
        </authorList>
    </citation>
    <scope>NUCLEOTIDE SEQUENCE</scope>
    <source>
        <strain evidence="9">F89</strain>
    </source>
</reference>
<keyword evidence="6" id="KW-0472">Membrane</keyword>
<evidence type="ECO:0000256" key="4">
    <source>
        <dbReference type="ARBA" id="ARBA00022452"/>
    </source>
</evidence>
<keyword evidence="3" id="KW-0813">Transport</keyword>
<evidence type="ECO:0000256" key="7">
    <source>
        <dbReference type="ARBA" id="ARBA00023237"/>
    </source>
</evidence>
<dbReference type="Pfam" id="PF02321">
    <property type="entry name" value="OEP"/>
    <property type="match status" value="1"/>
</dbReference>
<evidence type="ECO:0000256" key="5">
    <source>
        <dbReference type="ARBA" id="ARBA00022692"/>
    </source>
</evidence>
<proteinExistence type="inferred from homology"/>
<name>A0AAE3JQP0_9FLAO</name>
<accession>A0AAE3JQP0</accession>
<dbReference type="AlphaFoldDB" id="A0AAE3JQP0"/>
<evidence type="ECO:0000313" key="10">
    <source>
        <dbReference type="Proteomes" id="UP001200642"/>
    </source>
</evidence>
<organism evidence="9 10">
    <name type="scientific">Cerina litoralis</name>
    <dbReference type="NCBI Taxonomy" id="2874477"/>
    <lineage>
        <taxon>Bacteria</taxon>
        <taxon>Pseudomonadati</taxon>
        <taxon>Bacteroidota</taxon>
        <taxon>Flavobacteriia</taxon>
        <taxon>Flavobacteriales</taxon>
        <taxon>Flavobacteriaceae</taxon>
        <taxon>Cerina</taxon>
    </lineage>
</organism>
<dbReference type="InterPro" id="IPR051906">
    <property type="entry name" value="TolC-like"/>
</dbReference>
<dbReference type="GO" id="GO:0015288">
    <property type="term" value="F:porin activity"/>
    <property type="evidence" value="ECO:0007669"/>
    <property type="project" value="TreeGrafter"/>
</dbReference>
<evidence type="ECO:0000256" key="3">
    <source>
        <dbReference type="ARBA" id="ARBA00022448"/>
    </source>
</evidence>
<feature type="coiled-coil region" evidence="8">
    <location>
        <begin position="173"/>
        <end position="219"/>
    </location>
</feature>
<comment type="caution">
    <text evidence="9">The sequence shown here is derived from an EMBL/GenBank/DDBJ whole genome shotgun (WGS) entry which is preliminary data.</text>
</comment>
<sequence length="461" mass="51356">MKKGILSALFTICIWIIPCSAQVMVSPSLKEAIDVALDYSGTIKNQDLELEKAELGRKTVLNKYLPTLSANATYAYLNNDLKLDIPTVLLPVTGTPLFEGSTNIHNEGNVFIAALNAKQVLFSGGQIMNGAKAMGAKNEGTKYLSEIKKDEIVKDIVNSFDQLRLLDHARSFVNESEIRLNKEKQRVEKAIAQGLAVPYDRDKIELASLNLESKKAEIEGKKQLLYIKINSLTGYDVVQIDAVVYTLAPIMITELLDIQHRNELRAMGAFSKALEYNLKKEKGSLLPSIGAFASYGYGSLFDANSTIPLPISGNQTILELNEATLSPNLMVGAQMKWEIFGRMERKHRIESVKIDQKILANKKEDTERLMNLQLRNNMVNYNVQLSQLAIADQKMKIAGNNLITAEKQYKLGLISVTERIVAETDIYEVSLNKVQTLINQRQAALDAYSAAEPLENFIQVK</sequence>
<keyword evidence="10" id="KW-1185">Reference proteome</keyword>
<evidence type="ECO:0000256" key="6">
    <source>
        <dbReference type="ARBA" id="ARBA00023136"/>
    </source>
</evidence>
<keyword evidence="8" id="KW-0175">Coiled coil</keyword>
<dbReference type="Gene3D" id="1.20.1600.10">
    <property type="entry name" value="Outer membrane efflux proteins (OEP)"/>
    <property type="match status" value="1"/>
</dbReference>
<gene>
    <name evidence="9" type="ORF">K8352_06820</name>
</gene>
<evidence type="ECO:0000256" key="2">
    <source>
        <dbReference type="ARBA" id="ARBA00007613"/>
    </source>
</evidence>
<dbReference type="PANTHER" id="PTHR30026:SF20">
    <property type="entry name" value="OUTER MEMBRANE PROTEIN TOLC"/>
    <property type="match status" value="1"/>
</dbReference>
<evidence type="ECO:0000313" key="9">
    <source>
        <dbReference type="EMBL" id="MCG2460453.1"/>
    </source>
</evidence>
<dbReference type="EMBL" id="JAIRBC010000008">
    <property type="protein sequence ID" value="MCG2460453.1"/>
    <property type="molecule type" value="Genomic_DNA"/>
</dbReference>
<keyword evidence="5" id="KW-0812">Transmembrane</keyword>
<dbReference type="InterPro" id="IPR003423">
    <property type="entry name" value="OMP_efflux"/>
</dbReference>
<protein>
    <submittedName>
        <fullName evidence="9">TolC family protein</fullName>
    </submittedName>
</protein>
<dbReference type="PANTHER" id="PTHR30026">
    <property type="entry name" value="OUTER MEMBRANE PROTEIN TOLC"/>
    <property type="match status" value="1"/>
</dbReference>
<keyword evidence="4" id="KW-1134">Transmembrane beta strand</keyword>
<dbReference type="GO" id="GO:1990281">
    <property type="term" value="C:efflux pump complex"/>
    <property type="evidence" value="ECO:0007669"/>
    <property type="project" value="TreeGrafter"/>
</dbReference>
<dbReference type="GO" id="GO:0015562">
    <property type="term" value="F:efflux transmembrane transporter activity"/>
    <property type="evidence" value="ECO:0007669"/>
    <property type="project" value="InterPro"/>
</dbReference>